<keyword evidence="8" id="KW-1185">Reference proteome</keyword>
<evidence type="ECO:0000256" key="1">
    <source>
        <dbReference type="ARBA" id="ARBA00009431"/>
    </source>
</evidence>
<feature type="chain" id="PRO_5027147537" description="Carboxypeptidase" evidence="7">
    <location>
        <begin position="27"/>
        <end position="463"/>
    </location>
</feature>
<accession>A0A6J2X1H4</accession>
<keyword evidence="2 7" id="KW-0121">Carboxypeptidase</keyword>
<reference evidence="9" key="1">
    <citation type="submission" date="2025-08" db="UniProtKB">
        <authorList>
            <consortium name="RefSeq"/>
        </authorList>
    </citation>
    <scope>IDENTIFICATION</scope>
    <source>
        <tissue evidence="9">Gonads</tissue>
    </source>
</reference>
<dbReference type="InterPro" id="IPR018202">
    <property type="entry name" value="Ser_caboxypep_ser_AS"/>
</dbReference>
<gene>
    <name evidence="9" type="primary">LOC115874067</name>
</gene>
<sequence>MGHLIKTMKKAILFLVIAVVLESTYGKFPRFKDHQEKIYTPDVDVGQPLILTPYLEKNQIQDAREAAEVHLDAFKDVVSYSGYFNVDKENNGSLFFWFFPSADNYTNDPVVLWLQGGPGSSSLYGLFDENGPFIVEEDGNVTLREYSWHKNQSVIYIDQPVGTGFSFSESFVTNQTEVGAHLYDALTQFFTLFPELQTNDFFVSGESYAGKYIPAIGYTIFENNPTAELKINLQGLLIGNGLSDPINQVSYGDLLYQLGLTDKNGLENYHNQEQQLIEYIKNEDFSSAINAFNNIFDYYENNTELFNVYNYLKDELDDSDAYARFLNTAEVRQALHVGNQQYSSLSYDVYDGLMNDMMKSVAPWVSTLLSNYRVLIFNGQLDVIVNYILTANYLQKLDFSSAEEYKNATRKVWHVNNKTAGYSKVAGNLTEVLVRNAGHMVPAEQPEAAYQLLYRFIRGLSLE</sequence>
<keyword evidence="5 7" id="KW-0378">Hydrolase</keyword>
<comment type="similarity">
    <text evidence="1 7">Belongs to the peptidase S10 family.</text>
</comment>
<keyword evidence="3 7" id="KW-0645">Protease</keyword>
<dbReference type="SUPFAM" id="SSF53474">
    <property type="entry name" value="alpha/beta-Hydrolases"/>
    <property type="match status" value="1"/>
</dbReference>
<proteinExistence type="inferred from homology"/>
<dbReference type="PROSITE" id="PS00560">
    <property type="entry name" value="CARBOXYPEPT_SER_HIS"/>
    <property type="match status" value="1"/>
</dbReference>
<dbReference type="Gene3D" id="3.40.50.1820">
    <property type="entry name" value="alpha/beta hydrolase"/>
    <property type="match status" value="1"/>
</dbReference>
<protein>
    <recommendedName>
        <fullName evidence="7">Carboxypeptidase</fullName>
        <ecNumber evidence="7">3.4.16.-</ecNumber>
    </recommendedName>
</protein>
<evidence type="ECO:0000256" key="3">
    <source>
        <dbReference type="ARBA" id="ARBA00022670"/>
    </source>
</evidence>
<dbReference type="GO" id="GO:0006508">
    <property type="term" value="P:proteolysis"/>
    <property type="evidence" value="ECO:0007669"/>
    <property type="project" value="UniProtKB-KW"/>
</dbReference>
<evidence type="ECO:0000256" key="4">
    <source>
        <dbReference type="ARBA" id="ARBA00022729"/>
    </source>
</evidence>
<organism evidence="8 9">
    <name type="scientific">Sitophilus oryzae</name>
    <name type="common">Rice weevil</name>
    <name type="synonym">Curculio oryzae</name>
    <dbReference type="NCBI Taxonomy" id="7048"/>
    <lineage>
        <taxon>Eukaryota</taxon>
        <taxon>Metazoa</taxon>
        <taxon>Ecdysozoa</taxon>
        <taxon>Arthropoda</taxon>
        <taxon>Hexapoda</taxon>
        <taxon>Insecta</taxon>
        <taxon>Pterygota</taxon>
        <taxon>Neoptera</taxon>
        <taxon>Endopterygota</taxon>
        <taxon>Coleoptera</taxon>
        <taxon>Polyphaga</taxon>
        <taxon>Cucujiformia</taxon>
        <taxon>Curculionidae</taxon>
        <taxon>Dryophthorinae</taxon>
        <taxon>Sitophilus</taxon>
    </lineage>
</organism>
<evidence type="ECO:0000256" key="2">
    <source>
        <dbReference type="ARBA" id="ARBA00022645"/>
    </source>
</evidence>
<dbReference type="PANTHER" id="PTHR11802">
    <property type="entry name" value="SERINE PROTEASE FAMILY S10 SERINE CARBOXYPEPTIDASE"/>
    <property type="match status" value="1"/>
</dbReference>
<evidence type="ECO:0000256" key="6">
    <source>
        <dbReference type="ARBA" id="ARBA00023180"/>
    </source>
</evidence>
<name>A0A6J2X1H4_SITOR</name>
<dbReference type="GeneID" id="115874067"/>
<dbReference type="AlphaFoldDB" id="A0A6J2X1H4"/>
<dbReference type="PROSITE" id="PS00131">
    <property type="entry name" value="CARBOXYPEPT_SER_SER"/>
    <property type="match status" value="1"/>
</dbReference>
<dbReference type="Proteomes" id="UP000504635">
    <property type="component" value="Unplaced"/>
</dbReference>
<dbReference type="EC" id="3.4.16.-" evidence="7"/>
<feature type="signal peptide" evidence="7">
    <location>
        <begin position="1"/>
        <end position="26"/>
    </location>
</feature>
<dbReference type="InterPro" id="IPR033124">
    <property type="entry name" value="Ser_caboxypep_his_AS"/>
</dbReference>
<dbReference type="PRINTS" id="PR00724">
    <property type="entry name" value="CRBOXYPTASEC"/>
</dbReference>
<evidence type="ECO:0000256" key="5">
    <source>
        <dbReference type="ARBA" id="ARBA00022801"/>
    </source>
</evidence>
<dbReference type="InterPro" id="IPR001563">
    <property type="entry name" value="Peptidase_S10"/>
</dbReference>
<dbReference type="InterPro" id="IPR029058">
    <property type="entry name" value="AB_hydrolase_fold"/>
</dbReference>
<keyword evidence="6" id="KW-0325">Glycoprotein</keyword>
<keyword evidence="4 7" id="KW-0732">Signal</keyword>
<dbReference type="KEGG" id="soy:115874067"/>
<evidence type="ECO:0000256" key="7">
    <source>
        <dbReference type="RuleBase" id="RU361156"/>
    </source>
</evidence>
<dbReference type="RefSeq" id="XP_030744987.1">
    <property type="nucleotide sequence ID" value="XM_030889127.1"/>
</dbReference>
<dbReference type="Pfam" id="PF00450">
    <property type="entry name" value="Peptidase_S10"/>
    <property type="match status" value="1"/>
</dbReference>
<evidence type="ECO:0000313" key="9">
    <source>
        <dbReference type="RefSeq" id="XP_030744987.1"/>
    </source>
</evidence>
<dbReference type="GO" id="GO:0004185">
    <property type="term" value="F:serine-type carboxypeptidase activity"/>
    <property type="evidence" value="ECO:0007669"/>
    <property type="project" value="UniProtKB-UniRule"/>
</dbReference>
<dbReference type="PANTHER" id="PTHR11802:SF472">
    <property type="entry name" value="SERINE CARBOXYPEPTIDASE CPVL-RELATED"/>
    <property type="match status" value="1"/>
</dbReference>
<evidence type="ECO:0000313" key="8">
    <source>
        <dbReference type="Proteomes" id="UP000504635"/>
    </source>
</evidence>
<dbReference type="OrthoDB" id="443318at2759"/>
<dbReference type="InParanoid" id="A0A6J2X1H4"/>